<name>A0ABN6XAA1_9CELL</name>
<sequence length="106" mass="10966">MRAHLGELPVEIREDGGGAAVPDDPAGGARLERLTGLDHVGRLPGGDGDHDGSPTGLEAQEALGRQSQERLVDRGAAETDLGADLRLAEQSTPGSSPVMMRLLTCS</sequence>
<accession>A0ABN6XAA1</accession>
<organism evidence="2 3">
    <name type="scientific">Paraoerskovia sediminicola</name>
    <dbReference type="NCBI Taxonomy" id="1138587"/>
    <lineage>
        <taxon>Bacteria</taxon>
        <taxon>Bacillati</taxon>
        <taxon>Actinomycetota</taxon>
        <taxon>Actinomycetes</taxon>
        <taxon>Micrococcales</taxon>
        <taxon>Cellulomonadaceae</taxon>
        <taxon>Paraoerskovia</taxon>
    </lineage>
</organism>
<evidence type="ECO:0000313" key="2">
    <source>
        <dbReference type="EMBL" id="BDZ41818.1"/>
    </source>
</evidence>
<feature type="compositionally biased region" description="Basic and acidic residues" evidence="1">
    <location>
        <begin position="67"/>
        <end position="77"/>
    </location>
</feature>
<keyword evidence="3" id="KW-1185">Reference proteome</keyword>
<feature type="region of interest" description="Disordered" evidence="1">
    <location>
        <begin position="1"/>
        <end position="106"/>
    </location>
</feature>
<evidence type="ECO:0000313" key="3">
    <source>
        <dbReference type="Proteomes" id="UP001321475"/>
    </source>
</evidence>
<dbReference type="Proteomes" id="UP001321475">
    <property type="component" value="Chromosome"/>
</dbReference>
<proteinExistence type="predicted"/>
<gene>
    <name evidence="2" type="ORF">GCM10025865_11170</name>
</gene>
<protein>
    <submittedName>
        <fullName evidence="2">Uncharacterized protein</fullName>
    </submittedName>
</protein>
<reference evidence="3" key="1">
    <citation type="journal article" date="2019" name="Int. J. Syst. Evol. Microbiol.">
        <title>The Global Catalogue of Microorganisms (GCM) 10K type strain sequencing project: providing services to taxonomists for standard genome sequencing and annotation.</title>
        <authorList>
            <consortium name="The Broad Institute Genomics Platform"/>
            <consortium name="The Broad Institute Genome Sequencing Center for Infectious Disease"/>
            <person name="Wu L."/>
            <person name="Ma J."/>
        </authorList>
    </citation>
    <scope>NUCLEOTIDE SEQUENCE [LARGE SCALE GENOMIC DNA]</scope>
    <source>
        <strain evidence="3">NBRC 108565</strain>
    </source>
</reference>
<feature type="compositionally biased region" description="Basic and acidic residues" evidence="1">
    <location>
        <begin position="30"/>
        <end position="52"/>
    </location>
</feature>
<dbReference type="EMBL" id="AP027729">
    <property type="protein sequence ID" value="BDZ41818.1"/>
    <property type="molecule type" value="Genomic_DNA"/>
</dbReference>
<feature type="compositionally biased region" description="Low complexity" evidence="1">
    <location>
        <begin position="20"/>
        <end position="29"/>
    </location>
</feature>
<evidence type="ECO:0000256" key="1">
    <source>
        <dbReference type="SAM" id="MobiDB-lite"/>
    </source>
</evidence>